<dbReference type="PIRSF" id="PIRSF002741">
    <property type="entry name" value="MppA"/>
    <property type="match status" value="1"/>
</dbReference>
<dbReference type="InterPro" id="IPR030678">
    <property type="entry name" value="Peptide/Ni-bd"/>
</dbReference>
<reference evidence="6 7" key="1">
    <citation type="submission" date="2020-08" db="EMBL/GenBank/DDBJ databases">
        <title>Genomic Encyclopedia of Type Strains, Phase IV (KMG-IV): sequencing the most valuable type-strain genomes for metagenomic binning, comparative biology and taxonomic classification.</title>
        <authorList>
            <person name="Goeker M."/>
        </authorList>
    </citation>
    <scope>NUCLEOTIDE SEQUENCE [LARGE SCALE GENOMIC DNA]</scope>
    <source>
        <strain evidence="6 7">DSM 7051</strain>
    </source>
</reference>
<dbReference type="GO" id="GO:1904680">
    <property type="term" value="F:peptide transmembrane transporter activity"/>
    <property type="evidence" value="ECO:0007669"/>
    <property type="project" value="TreeGrafter"/>
</dbReference>
<dbReference type="CDD" id="cd00995">
    <property type="entry name" value="PBP2_NikA_DppA_OppA_like"/>
    <property type="match status" value="1"/>
</dbReference>
<accession>A0A7X0FCP4</accession>
<comment type="caution">
    <text evidence="6">The sequence shown here is derived from an EMBL/GenBank/DDBJ whole genome shotgun (WGS) entry which is preliminary data.</text>
</comment>
<dbReference type="SUPFAM" id="SSF53850">
    <property type="entry name" value="Periplasmic binding protein-like II"/>
    <property type="match status" value="1"/>
</dbReference>
<dbReference type="Gene3D" id="3.10.105.10">
    <property type="entry name" value="Dipeptide-binding Protein, Domain 3"/>
    <property type="match status" value="1"/>
</dbReference>
<dbReference type="Proteomes" id="UP000536262">
    <property type="component" value="Unassembled WGS sequence"/>
</dbReference>
<comment type="similarity">
    <text evidence="2">Belongs to the bacterial solute-binding protein 5 family.</text>
</comment>
<evidence type="ECO:0000313" key="7">
    <source>
        <dbReference type="Proteomes" id="UP000536262"/>
    </source>
</evidence>
<evidence type="ECO:0000313" key="6">
    <source>
        <dbReference type="EMBL" id="MBB6357245.1"/>
    </source>
</evidence>
<dbReference type="GO" id="GO:0030288">
    <property type="term" value="C:outer membrane-bounded periplasmic space"/>
    <property type="evidence" value="ECO:0007669"/>
    <property type="project" value="UniProtKB-ARBA"/>
</dbReference>
<dbReference type="InterPro" id="IPR039424">
    <property type="entry name" value="SBP_5"/>
</dbReference>
<dbReference type="GO" id="GO:0043190">
    <property type="term" value="C:ATP-binding cassette (ABC) transporter complex"/>
    <property type="evidence" value="ECO:0007669"/>
    <property type="project" value="InterPro"/>
</dbReference>
<dbReference type="PANTHER" id="PTHR30290:SF38">
    <property type="entry name" value="D,D-DIPEPTIDE-BINDING PERIPLASMIC PROTEIN DDPA-RELATED"/>
    <property type="match status" value="1"/>
</dbReference>
<gene>
    <name evidence="6" type="ORF">GGR00_005066</name>
</gene>
<evidence type="ECO:0000256" key="3">
    <source>
        <dbReference type="ARBA" id="ARBA00022729"/>
    </source>
</evidence>
<name>A0A7X0FCP4_9HYPH</name>
<feature type="signal peptide" evidence="4">
    <location>
        <begin position="1"/>
        <end position="36"/>
    </location>
</feature>
<keyword evidence="7" id="KW-1185">Reference proteome</keyword>
<keyword evidence="3 4" id="KW-0732">Signal</keyword>
<dbReference type="EMBL" id="JACHOU010000021">
    <property type="protein sequence ID" value="MBB6357245.1"/>
    <property type="molecule type" value="Genomic_DNA"/>
</dbReference>
<organism evidence="6 7">
    <name type="scientific">Aminobacter aganoensis</name>
    <dbReference type="NCBI Taxonomy" id="83264"/>
    <lineage>
        <taxon>Bacteria</taxon>
        <taxon>Pseudomonadati</taxon>
        <taxon>Pseudomonadota</taxon>
        <taxon>Alphaproteobacteria</taxon>
        <taxon>Hyphomicrobiales</taxon>
        <taxon>Phyllobacteriaceae</taxon>
        <taxon>Aminobacter</taxon>
    </lineage>
</organism>
<evidence type="ECO:0000256" key="1">
    <source>
        <dbReference type="ARBA" id="ARBA00004418"/>
    </source>
</evidence>
<protein>
    <submittedName>
        <fullName evidence="6">ABC-type transport system substrate-binding protein</fullName>
    </submittedName>
</protein>
<evidence type="ECO:0000256" key="2">
    <source>
        <dbReference type="ARBA" id="ARBA00005695"/>
    </source>
</evidence>
<evidence type="ECO:0000256" key="4">
    <source>
        <dbReference type="SAM" id="SignalP"/>
    </source>
</evidence>
<evidence type="ECO:0000259" key="5">
    <source>
        <dbReference type="Pfam" id="PF00496"/>
    </source>
</evidence>
<dbReference type="GO" id="GO:0015833">
    <property type="term" value="P:peptide transport"/>
    <property type="evidence" value="ECO:0007669"/>
    <property type="project" value="TreeGrafter"/>
</dbReference>
<feature type="domain" description="Solute-binding protein family 5" evidence="5">
    <location>
        <begin position="82"/>
        <end position="444"/>
    </location>
</feature>
<dbReference type="AlphaFoldDB" id="A0A7X0FCP4"/>
<feature type="chain" id="PRO_5030592548" evidence="4">
    <location>
        <begin position="37"/>
        <end position="522"/>
    </location>
</feature>
<sequence length="522" mass="57829">MNIVNRDKQNRSRWFASFTAVAVLTTALSYGSAANAADGAIIVARALDVGTLDRDAGPGDMGNMVIRSILDPLVLLDRDASIKPGLAESWEISPDRLTYKFKIRSGLKCHDGTPFDAEAVKWNFERMARPETTGVSAIRNLDDASVEGDVAVIRFKTRNDAFIRALGALRYGMLCPSSDKADGTFAPIGTGPWKFISWTKNDKVRLERNDDYVNHDPWIENPGAPHEKFLEFRVVPENVARIAALRSGEVNFAEPSYEQVAELRNDPNYKIWAGEHSGQFAWGAFTLKVPPLDDRRVRQAVVHAMDRKTYSEIAFEGQNSPINCPAPPNLPFIDQDLCAQWGQSYDPEKAKALLAEAGYGPNNPLKLTISVHQLPGWDLMHQIMLQNLKDVGIDATLETREASAFMADIKEQNTRTEGIPITWTWGSSGLDPLSPYEQQFVGAGQFNGGLGAEMDKLVAEARSLEGDAQGKAIQNIMQYILSEAFVYPIVSPGWQFVIATKSSTTGFVYQYLNMMNFNDVKL</sequence>
<comment type="subcellular location">
    <subcellularLocation>
        <location evidence="1">Periplasm</location>
    </subcellularLocation>
</comment>
<dbReference type="RefSeq" id="WP_184701931.1">
    <property type="nucleotide sequence ID" value="NZ_BAABEG010000001.1"/>
</dbReference>
<proteinExistence type="inferred from homology"/>
<dbReference type="Gene3D" id="3.40.190.10">
    <property type="entry name" value="Periplasmic binding protein-like II"/>
    <property type="match status" value="1"/>
</dbReference>
<dbReference type="PANTHER" id="PTHR30290">
    <property type="entry name" value="PERIPLASMIC BINDING COMPONENT OF ABC TRANSPORTER"/>
    <property type="match status" value="1"/>
</dbReference>
<dbReference type="Pfam" id="PF00496">
    <property type="entry name" value="SBP_bac_5"/>
    <property type="match status" value="1"/>
</dbReference>
<dbReference type="InterPro" id="IPR000914">
    <property type="entry name" value="SBP_5_dom"/>
</dbReference>